<dbReference type="Pfam" id="PF04967">
    <property type="entry name" value="HTH_10"/>
    <property type="match status" value="1"/>
</dbReference>
<sequence length="219" mass="25017">MSLIAEFELTNPILLDTRRTVPDIDVQVEDEQLSLDDLPKLVFWASGDTDDLEQFERLLPSDPTIEEYERLADLGGRRLYRISLTEAGRVGMTYSKAVELDITFLKIWGSGETLRYRAQVPSREALFAYRDVCRERNLSFRLVSLFQGEFSEADEFGVTARQREVLLHALEEGYFDVPRQTTLEELAEDLDVSDQALSAILRRGQANLLRHTLTTDAPT</sequence>
<dbReference type="InterPro" id="IPR007050">
    <property type="entry name" value="HTH_bacterioopsin"/>
</dbReference>
<dbReference type="AlphaFoldDB" id="A0ABD5NU26"/>
<accession>A0ABD5NU26</accession>
<keyword evidence="2" id="KW-0804">Transcription</keyword>
<dbReference type="RefSeq" id="WP_246971495.1">
    <property type="nucleotide sequence ID" value="NZ_CP095397.1"/>
</dbReference>
<evidence type="ECO:0000259" key="3">
    <source>
        <dbReference type="Pfam" id="PF04967"/>
    </source>
</evidence>
<comment type="caution">
    <text evidence="4">The sequence shown here is derived from an EMBL/GenBank/DDBJ whole genome shotgun (WGS) entry which is preliminary data.</text>
</comment>
<keyword evidence="1" id="KW-0805">Transcription regulation</keyword>
<dbReference type="PANTHER" id="PTHR34236">
    <property type="entry name" value="DIMETHYL SULFOXIDE REDUCTASE TRANSCRIPTIONAL ACTIVATOR"/>
    <property type="match status" value="1"/>
</dbReference>
<reference evidence="4 5" key="1">
    <citation type="journal article" date="2014" name="Int. J. Syst. Evol. Microbiol.">
        <title>Complete genome sequence of Corynebacterium casei LMG S-19264T (=DSM 44701T), isolated from a smear-ripened cheese.</title>
        <authorList>
            <consortium name="US DOE Joint Genome Institute (JGI-PGF)"/>
            <person name="Walter F."/>
            <person name="Albersmeier A."/>
            <person name="Kalinowski J."/>
            <person name="Ruckert C."/>
        </authorList>
    </citation>
    <scope>NUCLEOTIDE SEQUENCE [LARGE SCALE GENOMIC DNA]</scope>
    <source>
        <strain evidence="4 5">IBRC-M 10912</strain>
    </source>
</reference>
<dbReference type="Proteomes" id="UP001595821">
    <property type="component" value="Unassembled WGS sequence"/>
</dbReference>
<feature type="domain" description="HTH bat-type" evidence="3">
    <location>
        <begin position="159"/>
        <end position="209"/>
    </location>
</feature>
<evidence type="ECO:0000256" key="1">
    <source>
        <dbReference type="ARBA" id="ARBA00023015"/>
    </source>
</evidence>
<dbReference type="PANTHER" id="PTHR34236:SF1">
    <property type="entry name" value="DIMETHYL SULFOXIDE REDUCTASE TRANSCRIPTIONAL ACTIVATOR"/>
    <property type="match status" value="1"/>
</dbReference>
<protein>
    <submittedName>
        <fullName evidence="4">Helix-turn-helix domain-containing protein</fullName>
    </submittedName>
</protein>
<evidence type="ECO:0000313" key="5">
    <source>
        <dbReference type="Proteomes" id="UP001595821"/>
    </source>
</evidence>
<evidence type="ECO:0000313" key="4">
    <source>
        <dbReference type="EMBL" id="MFC4245606.1"/>
    </source>
</evidence>
<name>A0ABD5NU26_9EURY</name>
<dbReference type="GeneID" id="71852419"/>
<gene>
    <name evidence="4" type="ORF">ACFOZ7_01065</name>
</gene>
<dbReference type="EMBL" id="JBHSDJ010000002">
    <property type="protein sequence ID" value="MFC4245606.1"/>
    <property type="molecule type" value="Genomic_DNA"/>
</dbReference>
<proteinExistence type="predicted"/>
<evidence type="ECO:0000256" key="2">
    <source>
        <dbReference type="ARBA" id="ARBA00023163"/>
    </source>
</evidence>
<organism evidence="4 5">
    <name type="scientific">Natribaculum luteum</name>
    <dbReference type="NCBI Taxonomy" id="1586232"/>
    <lineage>
        <taxon>Archaea</taxon>
        <taxon>Methanobacteriati</taxon>
        <taxon>Methanobacteriota</taxon>
        <taxon>Stenosarchaea group</taxon>
        <taxon>Halobacteria</taxon>
        <taxon>Halobacteriales</taxon>
        <taxon>Natrialbaceae</taxon>
        <taxon>Natribaculum</taxon>
    </lineage>
</organism>